<dbReference type="CDD" id="cd08420">
    <property type="entry name" value="PBP2_CysL_like"/>
    <property type="match status" value="1"/>
</dbReference>
<organism evidence="6 7">
    <name type="scientific">Clostridium beijerinckii</name>
    <name type="common">Clostridium MP</name>
    <dbReference type="NCBI Taxonomy" id="1520"/>
    <lineage>
        <taxon>Bacteria</taxon>
        <taxon>Bacillati</taxon>
        <taxon>Bacillota</taxon>
        <taxon>Clostridia</taxon>
        <taxon>Eubacteriales</taxon>
        <taxon>Clostridiaceae</taxon>
        <taxon>Clostridium</taxon>
    </lineage>
</organism>
<comment type="caution">
    <text evidence="6">The sequence shown here is derived from an EMBL/GenBank/DDBJ whole genome shotgun (WGS) entry which is preliminary data.</text>
</comment>
<dbReference type="AlphaFoldDB" id="A0A1S9N9W6"/>
<protein>
    <submittedName>
        <fullName evidence="6">LysR family transcriptional regulator</fullName>
    </submittedName>
</protein>
<evidence type="ECO:0000256" key="2">
    <source>
        <dbReference type="ARBA" id="ARBA00023015"/>
    </source>
</evidence>
<keyword evidence="3" id="KW-0238">DNA-binding</keyword>
<evidence type="ECO:0000256" key="1">
    <source>
        <dbReference type="ARBA" id="ARBA00009437"/>
    </source>
</evidence>
<dbReference type="PRINTS" id="PR00039">
    <property type="entry name" value="HTHLYSR"/>
</dbReference>
<dbReference type="GO" id="GO:0000976">
    <property type="term" value="F:transcription cis-regulatory region binding"/>
    <property type="evidence" value="ECO:0007669"/>
    <property type="project" value="TreeGrafter"/>
</dbReference>
<dbReference type="Gene3D" id="1.10.10.10">
    <property type="entry name" value="Winged helix-like DNA-binding domain superfamily/Winged helix DNA-binding domain"/>
    <property type="match status" value="1"/>
</dbReference>
<dbReference type="FunFam" id="1.10.10.10:FF:000001">
    <property type="entry name" value="LysR family transcriptional regulator"/>
    <property type="match status" value="1"/>
</dbReference>
<reference evidence="6 7" key="1">
    <citation type="submission" date="2017-02" db="EMBL/GenBank/DDBJ databases">
        <title>Genome sequence of Clostridium beijerinckii Br21.</title>
        <authorList>
            <person name="Fonseca B.C."/>
            <person name="Guazzaroni M.E."/>
            <person name="Riano-Pachon D.M."/>
            <person name="Reginatto V."/>
        </authorList>
    </citation>
    <scope>NUCLEOTIDE SEQUENCE [LARGE SCALE GENOMIC DNA]</scope>
    <source>
        <strain evidence="6 7">Br21</strain>
    </source>
</reference>
<evidence type="ECO:0000256" key="3">
    <source>
        <dbReference type="ARBA" id="ARBA00023125"/>
    </source>
</evidence>
<dbReference type="EMBL" id="MWMH01000002">
    <property type="protein sequence ID" value="OOP74339.1"/>
    <property type="molecule type" value="Genomic_DNA"/>
</dbReference>
<dbReference type="RefSeq" id="WP_078115141.1">
    <property type="nucleotide sequence ID" value="NZ_MWMH01000002.1"/>
</dbReference>
<dbReference type="GO" id="GO:0003700">
    <property type="term" value="F:DNA-binding transcription factor activity"/>
    <property type="evidence" value="ECO:0007669"/>
    <property type="project" value="InterPro"/>
</dbReference>
<gene>
    <name evidence="6" type="ORF">CBEIBR21_07570</name>
</gene>
<keyword evidence="4" id="KW-0804">Transcription</keyword>
<dbReference type="Pfam" id="PF00126">
    <property type="entry name" value="HTH_1"/>
    <property type="match status" value="1"/>
</dbReference>
<dbReference type="InterPro" id="IPR036388">
    <property type="entry name" value="WH-like_DNA-bd_sf"/>
</dbReference>
<evidence type="ECO:0000313" key="6">
    <source>
        <dbReference type="EMBL" id="OOP74339.1"/>
    </source>
</evidence>
<dbReference type="SUPFAM" id="SSF46785">
    <property type="entry name" value="Winged helix' DNA-binding domain"/>
    <property type="match status" value="1"/>
</dbReference>
<evidence type="ECO:0000259" key="5">
    <source>
        <dbReference type="PROSITE" id="PS50931"/>
    </source>
</evidence>
<proteinExistence type="inferred from homology"/>
<keyword evidence="2" id="KW-0805">Transcription regulation</keyword>
<sequence>MIDELKTFIQVVEYKNFTKAAEAINLSQPSVSLHIKHLEEYFNTTLIQRSIKQKNINITQSGYLLYERAKQIVRLLDDTKSDLLDYGNVVKGQLHIGASFTIGEYFLPVFLGHFSKEYPHLELKVTIENSHNICDKVKNFEVDLALVEGTVPSSGFVANNFYTDKMVVAVPYNHYLSNKVFSIEELENQTWISREVGSGTREYLNLFLSTNNINAKNIIVFGSNYAVKEAVKNNLGITFISSLVTENSLKHKEISILKTSRKYIRPFSYVLQKGIIPSKAVLVFIDMLKEYVEGIISE</sequence>
<evidence type="ECO:0000313" key="7">
    <source>
        <dbReference type="Proteomes" id="UP000190959"/>
    </source>
</evidence>
<dbReference type="Proteomes" id="UP000190959">
    <property type="component" value="Unassembled WGS sequence"/>
</dbReference>
<name>A0A1S9N9W6_CLOBE</name>
<dbReference type="InterPro" id="IPR005119">
    <property type="entry name" value="LysR_subst-bd"/>
</dbReference>
<dbReference type="PANTHER" id="PTHR30126">
    <property type="entry name" value="HTH-TYPE TRANSCRIPTIONAL REGULATOR"/>
    <property type="match status" value="1"/>
</dbReference>
<evidence type="ECO:0000256" key="4">
    <source>
        <dbReference type="ARBA" id="ARBA00023163"/>
    </source>
</evidence>
<dbReference type="Gene3D" id="3.40.190.290">
    <property type="match status" value="1"/>
</dbReference>
<accession>A0A1S9N9W6</accession>
<dbReference type="SUPFAM" id="SSF53850">
    <property type="entry name" value="Periplasmic binding protein-like II"/>
    <property type="match status" value="1"/>
</dbReference>
<dbReference type="InterPro" id="IPR000847">
    <property type="entry name" value="LysR_HTH_N"/>
</dbReference>
<dbReference type="InterPro" id="IPR036390">
    <property type="entry name" value="WH_DNA-bd_sf"/>
</dbReference>
<dbReference type="Pfam" id="PF03466">
    <property type="entry name" value="LysR_substrate"/>
    <property type="match status" value="1"/>
</dbReference>
<feature type="domain" description="HTH lysR-type" evidence="5">
    <location>
        <begin position="1"/>
        <end position="57"/>
    </location>
</feature>
<dbReference type="PANTHER" id="PTHR30126:SF39">
    <property type="entry name" value="HTH-TYPE TRANSCRIPTIONAL REGULATOR CYSL"/>
    <property type="match status" value="1"/>
</dbReference>
<comment type="similarity">
    <text evidence="1">Belongs to the LysR transcriptional regulatory family.</text>
</comment>
<dbReference type="PROSITE" id="PS50931">
    <property type="entry name" value="HTH_LYSR"/>
    <property type="match status" value="1"/>
</dbReference>